<dbReference type="RefSeq" id="WP_092176360.1">
    <property type="nucleotide sequence ID" value="NZ_FNZH01000005.1"/>
</dbReference>
<gene>
    <name evidence="1" type="ORF">SAMN05192553_10588</name>
</gene>
<reference evidence="2" key="1">
    <citation type="submission" date="2016-10" db="EMBL/GenBank/DDBJ databases">
        <authorList>
            <person name="Varghese N."/>
            <person name="Submissions S."/>
        </authorList>
    </citation>
    <scope>NUCLEOTIDE SEQUENCE [LARGE SCALE GENOMIC DNA]</scope>
    <source>
        <strain evidence="2">IBRC-M 10761</strain>
    </source>
</reference>
<dbReference type="OrthoDB" id="9802385at2"/>
<dbReference type="SUPFAM" id="SSF109604">
    <property type="entry name" value="HD-domain/PDEase-like"/>
    <property type="match status" value="1"/>
</dbReference>
<dbReference type="Proteomes" id="UP000199403">
    <property type="component" value="Unassembled WGS sequence"/>
</dbReference>
<dbReference type="InterPro" id="IPR052194">
    <property type="entry name" value="MESH1"/>
</dbReference>
<name>A0A1H6ZS68_9BACT</name>
<organism evidence="1 2">
    <name type="scientific">Cyclobacterium xiamenense</name>
    <dbReference type="NCBI Taxonomy" id="1297121"/>
    <lineage>
        <taxon>Bacteria</taxon>
        <taxon>Pseudomonadati</taxon>
        <taxon>Bacteroidota</taxon>
        <taxon>Cytophagia</taxon>
        <taxon>Cytophagales</taxon>
        <taxon>Cyclobacteriaceae</taxon>
        <taxon>Cyclobacterium</taxon>
    </lineage>
</organism>
<dbReference type="GO" id="GO:0008893">
    <property type="term" value="F:guanosine-3',5'-bis(diphosphate) 3'-diphosphatase activity"/>
    <property type="evidence" value="ECO:0007669"/>
    <property type="project" value="TreeGrafter"/>
</dbReference>
<dbReference type="EMBL" id="FNZH01000005">
    <property type="protein sequence ID" value="SEJ56078.1"/>
    <property type="molecule type" value="Genomic_DNA"/>
</dbReference>
<keyword evidence="1" id="KW-0378">Hydrolase</keyword>
<proteinExistence type="predicted"/>
<protein>
    <submittedName>
        <fullName evidence="1">Guanosine-3',5'-bis(Diphosphate) 3'-pyrophosphohydrolase</fullName>
    </submittedName>
</protein>
<dbReference type="PANTHER" id="PTHR46246">
    <property type="entry name" value="GUANOSINE-3',5'-BIS(DIPHOSPHATE) 3'-PYROPHOSPHOHYDROLASE MESH1"/>
    <property type="match status" value="1"/>
</dbReference>
<evidence type="ECO:0000313" key="2">
    <source>
        <dbReference type="Proteomes" id="UP000199403"/>
    </source>
</evidence>
<dbReference type="Pfam" id="PF13328">
    <property type="entry name" value="HD_4"/>
    <property type="match status" value="1"/>
</dbReference>
<dbReference type="STRING" id="1416801.SAMN05192553_10588"/>
<evidence type="ECO:0000313" key="1">
    <source>
        <dbReference type="EMBL" id="SEJ56078.1"/>
    </source>
</evidence>
<dbReference type="Gene3D" id="1.10.3210.10">
    <property type="entry name" value="Hypothetical protein af1432"/>
    <property type="match status" value="1"/>
</dbReference>
<keyword evidence="2" id="KW-1185">Reference proteome</keyword>
<sequence length="178" mass="20415">MTQELYQKAIKFAAEKHKNQKVPGTNANYLLHISNVAMEILLAYTVDANFDLNYALQLALLHDTLEDTDTNIAELRENFGERVALGVQALTKNERLGSKIDQMTDSLHRIKELEKEVGMVKLADRITNLQEPPKHWKKDKINHYLKEAALINELLVDTHAYLNARLRSKIAAYQKYAE</sequence>
<dbReference type="AlphaFoldDB" id="A0A1H6ZS68"/>
<accession>A0A1H6ZS68</accession>
<dbReference type="PANTHER" id="PTHR46246:SF1">
    <property type="entry name" value="GUANOSINE-3',5'-BIS(DIPHOSPHATE) 3'-PYROPHOSPHOHYDROLASE MESH1"/>
    <property type="match status" value="1"/>
</dbReference>